<sequence length="306" mass="32788">MKCRNTYLLIASLVIMNSVVTGQTGYFVSGIFSNKMLFNPSQAGLRGAGDIHVIFKTAMDNSQSGLAREMVVTGDIPVSQSAGVGFVLQNQSAGLLKQTVFNFCYAYGIKFREDFKLRFGIGAGFKNIRAQTNSSSLESIVGDPNDPALTAYNSIPPSFYNVFSVSANMKNIELQLVAPNLTAAIQNKSLQRLDYVQFQGGISYAKQIGGGNLLNNESSLRVFGGAMMYKQSGTLIMGGIELNANGYLTANAMYNSTGVMTGGLGVVLDKSVRIGINYSIGGLYSRTIYGGAGVAELHVGYLFKKK</sequence>
<keyword evidence="2" id="KW-1185">Reference proteome</keyword>
<evidence type="ECO:0000313" key="1">
    <source>
        <dbReference type="EMBL" id="TDO27030.1"/>
    </source>
</evidence>
<evidence type="ECO:0000313" key="2">
    <source>
        <dbReference type="Proteomes" id="UP000295741"/>
    </source>
</evidence>
<dbReference type="OrthoDB" id="891773at2"/>
<reference evidence="1 2" key="1">
    <citation type="submission" date="2019-03" db="EMBL/GenBank/DDBJ databases">
        <title>Genomic Encyclopedia of Archaeal and Bacterial Type Strains, Phase II (KMG-II): from individual species to whole genera.</title>
        <authorList>
            <person name="Goeker M."/>
        </authorList>
    </citation>
    <scope>NUCLEOTIDE SEQUENCE [LARGE SCALE GENOMIC DNA]</scope>
    <source>
        <strain evidence="1 2">DSM 28323</strain>
    </source>
</reference>
<name>A0A4R6IWF7_9BACT</name>
<comment type="caution">
    <text evidence="1">The sequence shown here is derived from an EMBL/GenBank/DDBJ whole genome shotgun (WGS) entry which is preliminary data.</text>
</comment>
<dbReference type="AlphaFoldDB" id="A0A4R6IWF7"/>
<proteinExistence type="predicted"/>
<dbReference type="Proteomes" id="UP000295741">
    <property type="component" value="Unassembled WGS sequence"/>
</dbReference>
<accession>A0A4R6IWF7</accession>
<organism evidence="1 2">
    <name type="scientific">Sediminibacterium goheungense</name>
    <dbReference type="NCBI Taxonomy" id="1086393"/>
    <lineage>
        <taxon>Bacteria</taxon>
        <taxon>Pseudomonadati</taxon>
        <taxon>Bacteroidota</taxon>
        <taxon>Chitinophagia</taxon>
        <taxon>Chitinophagales</taxon>
        <taxon>Chitinophagaceae</taxon>
        <taxon>Sediminibacterium</taxon>
    </lineage>
</organism>
<dbReference type="InterPro" id="IPR019861">
    <property type="entry name" value="PorP/SprF_Bacteroidetes"/>
</dbReference>
<protein>
    <submittedName>
        <fullName evidence="1">Uncharacterized protein DUF3308</fullName>
    </submittedName>
</protein>
<dbReference type="RefSeq" id="WP_133474900.1">
    <property type="nucleotide sequence ID" value="NZ_SNWP01000011.1"/>
</dbReference>
<gene>
    <name evidence="1" type="ORF">BC659_2346</name>
</gene>
<dbReference type="EMBL" id="SNWP01000011">
    <property type="protein sequence ID" value="TDO27030.1"/>
    <property type="molecule type" value="Genomic_DNA"/>
</dbReference>
<dbReference type="Pfam" id="PF11751">
    <property type="entry name" value="PorP_SprF"/>
    <property type="match status" value="1"/>
</dbReference>